<organism evidence="1 2">
    <name type="scientific">Papaver atlanticum</name>
    <dbReference type="NCBI Taxonomy" id="357466"/>
    <lineage>
        <taxon>Eukaryota</taxon>
        <taxon>Viridiplantae</taxon>
        <taxon>Streptophyta</taxon>
        <taxon>Embryophyta</taxon>
        <taxon>Tracheophyta</taxon>
        <taxon>Spermatophyta</taxon>
        <taxon>Magnoliopsida</taxon>
        <taxon>Ranunculales</taxon>
        <taxon>Papaveraceae</taxon>
        <taxon>Papaveroideae</taxon>
        <taxon>Papaver</taxon>
    </lineage>
</organism>
<gene>
    <name evidence="1" type="ORF">MKW98_016546</name>
</gene>
<keyword evidence="2" id="KW-1185">Reference proteome</keyword>
<evidence type="ECO:0000313" key="1">
    <source>
        <dbReference type="EMBL" id="KAI3845787.1"/>
    </source>
</evidence>
<sequence length="137" mass="15947">MTGFGVTANLLVESNVHAIWVEPAVRNIVGSNGRHTCSHINGRHTCSHINGRHTCSHINSQTLYRCIEGVYMLPRSKKGHMSSFFLKCLLRNVVMMLSMIEKMMLPPWNVNLFAQKQPHQVKQMESYQDIFRFWRRF</sequence>
<accession>A0AAD4RZ81</accession>
<name>A0AAD4RZ81_9MAGN</name>
<dbReference type="EMBL" id="JAJJMB010016632">
    <property type="protein sequence ID" value="KAI3845787.1"/>
    <property type="molecule type" value="Genomic_DNA"/>
</dbReference>
<protein>
    <submittedName>
        <fullName evidence="1">Uncharacterized protein</fullName>
    </submittedName>
</protein>
<reference evidence="1" key="1">
    <citation type="submission" date="2022-04" db="EMBL/GenBank/DDBJ databases">
        <title>A functionally conserved STORR gene fusion in Papaver species that diverged 16.8 million years ago.</title>
        <authorList>
            <person name="Catania T."/>
        </authorList>
    </citation>
    <scope>NUCLEOTIDE SEQUENCE</scope>
    <source>
        <strain evidence="1">S-188037</strain>
    </source>
</reference>
<proteinExistence type="predicted"/>
<evidence type="ECO:0000313" key="2">
    <source>
        <dbReference type="Proteomes" id="UP001202328"/>
    </source>
</evidence>
<dbReference type="AlphaFoldDB" id="A0AAD4RZ81"/>
<dbReference type="Proteomes" id="UP001202328">
    <property type="component" value="Unassembled WGS sequence"/>
</dbReference>
<comment type="caution">
    <text evidence="1">The sequence shown here is derived from an EMBL/GenBank/DDBJ whole genome shotgun (WGS) entry which is preliminary data.</text>
</comment>